<dbReference type="InterPro" id="IPR036271">
    <property type="entry name" value="Tet_transcr_reg_TetR-rel_C_sf"/>
</dbReference>
<organism evidence="5 6">
    <name type="scientific">Tistlia consotensis USBA 355</name>
    <dbReference type="NCBI Taxonomy" id="560819"/>
    <lineage>
        <taxon>Bacteria</taxon>
        <taxon>Pseudomonadati</taxon>
        <taxon>Pseudomonadota</taxon>
        <taxon>Alphaproteobacteria</taxon>
        <taxon>Rhodospirillales</taxon>
        <taxon>Rhodovibrionaceae</taxon>
        <taxon>Tistlia</taxon>
    </lineage>
</organism>
<dbReference type="AlphaFoldDB" id="A0A1Y6BB89"/>
<dbReference type="EMBL" id="FWZX01000003">
    <property type="protein sequence ID" value="SMF02452.1"/>
    <property type="molecule type" value="Genomic_DNA"/>
</dbReference>
<feature type="compositionally biased region" description="Basic and acidic residues" evidence="3">
    <location>
        <begin position="247"/>
        <end position="258"/>
    </location>
</feature>
<dbReference type="Gene3D" id="1.10.357.10">
    <property type="entry name" value="Tetracycline Repressor, domain 2"/>
    <property type="match status" value="1"/>
</dbReference>
<proteinExistence type="predicted"/>
<dbReference type="Pfam" id="PF00440">
    <property type="entry name" value="TetR_N"/>
    <property type="match status" value="1"/>
</dbReference>
<sequence>MIRSATVRAARLEPFDAEPDEPKWRTERRARILRAAALLLRGRDLDALHMDAVAAEASIGKATLYRYFPSKDALLLAVLDAGLGELAARLQDCASIADPLARLLAMVEEITSVTGDQLACLRLVDGQQRGLTEQWRRLFRRHRAAIVGALRGALAEGAAGGRLRPVDLEVAPSLIVGMVRGSLAPVLHDGASAATGRERVTAAIKDFVLTALAPEGPDPEGPGPETADPETAAPETANPETAGAEAVRARAAEKARVP</sequence>
<feature type="domain" description="HTH tetR-type" evidence="4">
    <location>
        <begin position="26"/>
        <end position="86"/>
    </location>
</feature>
<evidence type="ECO:0000313" key="6">
    <source>
        <dbReference type="Proteomes" id="UP000192917"/>
    </source>
</evidence>
<keyword evidence="1 2" id="KW-0238">DNA-binding</keyword>
<dbReference type="Pfam" id="PF17932">
    <property type="entry name" value="TetR_C_24"/>
    <property type="match status" value="1"/>
</dbReference>
<reference evidence="5 6" key="1">
    <citation type="submission" date="2017-04" db="EMBL/GenBank/DDBJ databases">
        <authorList>
            <person name="Afonso C.L."/>
            <person name="Miller P.J."/>
            <person name="Scott M.A."/>
            <person name="Spackman E."/>
            <person name="Goraichik I."/>
            <person name="Dimitrov K.M."/>
            <person name="Suarez D.L."/>
            <person name="Swayne D.E."/>
        </authorList>
    </citation>
    <scope>NUCLEOTIDE SEQUENCE [LARGE SCALE GENOMIC DNA]</scope>
    <source>
        <strain evidence="5 6">USBA 355</strain>
    </source>
</reference>
<evidence type="ECO:0000256" key="3">
    <source>
        <dbReference type="SAM" id="MobiDB-lite"/>
    </source>
</evidence>
<dbReference type="GO" id="GO:0000976">
    <property type="term" value="F:transcription cis-regulatory region binding"/>
    <property type="evidence" value="ECO:0007669"/>
    <property type="project" value="TreeGrafter"/>
</dbReference>
<dbReference type="GO" id="GO:0003700">
    <property type="term" value="F:DNA-binding transcription factor activity"/>
    <property type="evidence" value="ECO:0007669"/>
    <property type="project" value="TreeGrafter"/>
</dbReference>
<feature type="region of interest" description="Disordered" evidence="3">
    <location>
        <begin position="212"/>
        <end position="258"/>
    </location>
</feature>
<dbReference type="STRING" id="560819.SAMN05428998_10356"/>
<dbReference type="InterPro" id="IPR009057">
    <property type="entry name" value="Homeodomain-like_sf"/>
</dbReference>
<dbReference type="PANTHER" id="PTHR30055">
    <property type="entry name" value="HTH-TYPE TRANSCRIPTIONAL REGULATOR RUTR"/>
    <property type="match status" value="1"/>
</dbReference>
<dbReference type="InterPro" id="IPR041490">
    <property type="entry name" value="KstR2_TetR_C"/>
</dbReference>
<dbReference type="RefSeq" id="WP_085121509.1">
    <property type="nucleotide sequence ID" value="NZ_FWZX01000003.1"/>
</dbReference>
<feature type="compositionally biased region" description="Low complexity" evidence="3">
    <location>
        <begin position="223"/>
        <end position="246"/>
    </location>
</feature>
<evidence type="ECO:0000256" key="2">
    <source>
        <dbReference type="PROSITE-ProRule" id="PRU00335"/>
    </source>
</evidence>
<evidence type="ECO:0000313" key="5">
    <source>
        <dbReference type="EMBL" id="SMF02452.1"/>
    </source>
</evidence>
<dbReference type="InterPro" id="IPR001647">
    <property type="entry name" value="HTH_TetR"/>
</dbReference>
<gene>
    <name evidence="5" type="ORF">SAMN05428998_10356</name>
</gene>
<evidence type="ECO:0000259" key="4">
    <source>
        <dbReference type="PROSITE" id="PS50977"/>
    </source>
</evidence>
<dbReference type="Proteomes" id="UP000192917">
    <property type="component" value="Unassembled WGS sequence"/>
</dbReference>
<accession>A0A1Y6BB89</accession>
<dbReference type="SUPFAM" id="SSF48498">
    <property type="entry name" value="Tetracyclin repressor-like, C-terminal domain"/>
    <property type="match status" value="1"/>
</dbReference>
<feature type="DNA-binding region" description="H-T-H motif" evidence="2">
    <location>
        <begin position="49"/>
        <end position="68"/>
    </location>
</feature>
<name>A0A1Y6BB89_9PROT</name>
<dbReference type="PRINTS" id="PR00455">
    <property type="entry name" value="HTHTETR"/>
</dbReference>
<dbReference type="SUPFAM" id="SSF46689">
    <property type="entry name" value="Homeodomain-like"/>
    <property type="match status" value="1"/>
</dbReference>
<dbReference type="PANTHER" id="PTHR30055:SF226">
    <property type="entry name" value="HTH-TYPE TRANSCRIPTIONAL REGULATOR PKSA"/>
    <property type="match status" value="1"/>
</dbReference>
<protein>
    <submittedName>
        <fullName evidence="5">Transcriptional regulator, TetR family</fullName>
    </submittedName>
</protein>
<keyword evidence="6" id="KW-1185">Reference proteome</keyword>
<dbReference type="PROSITE" id="PS50977">
    <property type="entry name" value="HTH_TETR_2"/>
    <property type="match status" value="1"/>
</dbReference>
<dbReference type="Gene3D" id="1.10.10.60">
    <property type="entry name" value="Homeodomain-like"/>
    <property type="match status" value="1"/>
</dbReference>
<evidence type="ECO:0000256" key="1">
    <source>
        <dbReference type="ARBA" id="ARBA00023125"/>
    </source>
</evidence>
<dbReference type="InterPro" id="IPR050109">
    <property type="entry name" value="HTH-type_TetR-like_transc_reg"/>
</dbReference>